<keyword evidence="1" id="KW-0548">Nucleotidyltransferase</keyword>
<reference evidence="1 2" key="1">
    <citation type="submission" date="2015-09" db="EMBL/GenBank/DDBJ databases">
        <title>Genome announcement of multiple Pseudomonas syringae strains.</title>
        <authorList>
            <person name="Thakur S."/>
            <person name="Wang P.W."/>
            <person name="Gong Y."/>
            <person name="Weir B.S."/>
            <person name="Guttman D.S."/>
        </authorList>
    </citation>
    <scope>NUCLEOTIDE SEQUENCE [LARGE SCALE GENOMIC DNA]</scope>
    <source>
        <strain evidence="1 2">ICMP16929</strain>
    </source>
</reference>
<keyword evidence="1" id="KW-0808">Transferase</keyword>
<dbReference type="GO" id="GO:0016779">
    <property type="term" value="F:nucleotidyltransferase activity"/>
    <property type="evidence" value="ECO:0007669"/>
    <property type="project" value="UniProtKB-KW"/>
</dbReference>
<dbReference type="AlphaFoldDB" id="A0A0Q0EXM4"/>
<proteinExistence type="predicted"/>
<dbReference type="EMBL" id="LJRI01001630">
    <property type="protein sequence ID" value="KPY55938.1"/>
    <property type="molecule type" value="Genomic_DNA"/>
</dbReference>
<dbReference type="Proteomes" id="UP000050384">
    <property type="component" value="Unassembled WGS sequence"/>
</dbReference>
<gene>
    <name evidence="1" type="ORF">ALO94_200600</name>
</gene>
<evidence type="ECO:0000313" key="1">
    <source>
        <dbReference type="EMBL" id="KPY55938.1"/>
    </source>
</evidence>
<evidence type="ECO:0000313" key="2">
    <source>
        <dbReference type="Proteomes" id="UP000050384"/>
    </source>
</evidence>
<organism evidence="1 2">
    <name type="scientific">Pseudomonas syringae pv. spinaceae</name>
    <dbReference type="NCBI Taxonomy" id="264459"/>
    <lineage>
        <taxon>Bacteria</taxon>
        <taxon>Pseudomonadati</taxon>
        <taxon>Pseudomonadota</taxon>
        <taxon>Gammaproteobacteria</taxon>
        <taxon>Pseudomonadales</taxon>
        <taxon>Pseudomonadaceae</taxon>
        <taxon>Pseudomonas</taxon>
        <taxon>Pseudomonas syringae</taxon>
    </lineage>
</organism>
<protein>
    <submittedName>
        <fullName evidence="1">Phosphatidate cytidylyltransferase</fullName>
    </submittedName>
</protein>
<name>A0A0Q0EXM4_PSESX</name>
<accession>A0A0Q0EXM4</accession>
<comment type="caution">
    <text evidence="1">The sequence shown here is derived from an EMBL/GenBank/DDBJ whole genome shotgun (WGS) entry which is preliminary data.</text>
</comment>
<sequence length="84" mass="9118">MNDHDAVGQAQQFVEVFAEQQHRRTIVAGIDQALVDERHAGEVQSENRVGNDQHGDVTGQFTGQYGTLHVAPGQGADRPVRVLG</sequence>